<evidence type="ECO:0000313" key="3">
    <source>
        <dbReference type="Proteomes" id="UP000324233"/>
    </source>
</evidence>
<dbReference type="PROSITE" id="PS51186">
    <property type="entry name" value="GNAT"/>
    <property type="match status" value="1"/>
</dbReference>
<dbReference type="InterPro" id="IPR000182">
    <property type="entry name" value="GNAT_dom"/>
</dbReference>
<protein>
    <submittedName>
        <fullName evidence="2">Acetyltransferase (GNAT) family protein</fullName>
    </submittedName>
</protein>
<dbReference type="GO" id="GO:0016747">
    <property type="term" value="F:acyltransferase activity, transferring groups other than amino-acyl groups"/>
    <property type="evidence" value="ECO:0007669"/>
    <property type="project" value="InterPro"/>
</dbReference>
<dbReference type="InterPro" id="IPR051531">
    <property type="entry name" value="N-acetyltransferase"/>
</dbReference>
<dbReference type="KEGG" id="agv:OJF2_66130"/>
<evidence type="ECO:0000313" key="2">
    <source>
        <dbReference type="EMBL" id="QEH38017.1"/>
    </source>
</evidence>
<dbReference type="PANTHER" id="PTHR43792:SF1">
    <property type="entry name" value="N-ACETYLTRANSFERASE DOMAIN-CONTAINING PROTEIN"/>
    <property type="match status" value="1"/>
</dbReference>
<organism evidence="2 3">
    <name type="scientific">Aquisphaera giovannonii</name>
    <dbReference type="NCBI Taxonomy" id="406548"/>
    <lineage>
        <taxon>Bacteria</taxon>
        <taxon>Pseudomonadati</taxon>
        <taxon>Planctomycetota</taxon>
        <taxon>Planctomycetia</taxon>
        <taxon>Isosphaerales</taxon>
        <taxon>Isosphaeraceae</taxon>
        <taxon>Aquisphaera</taxon>
    </lineage>
</organism>
<keyword evidence="3" id="KW-1185">Reference proteome</keyword>
<sequence length="234" mass="26022">MPSPVRRCLLITARRRDEEPPAVEDVLDNLLRYPPTGPSEADVMTDPTIRTDRLLLRPWREDDLEPFAAMNADPAVMEYFARPLERAESEAFIARIRVHFAQNGFGFWAVEAPGVAPLVGLVGLARPAFLAHFTPCVEIGWRLARAYWGRGYATEAADAALGHGFDVLGLDEIVAFTTAANARSRAVMERLGMSRDPADDFDHPGLPQGHPLSRHVLYRIRREGRRAAGAERQA</sequence>
<dbReference type="InterPro" id="IPR016181">
    <property type="entry name" value="Acyl_CoA_acyltransferase"/>
</dbReference>
<feature type="domain" description="N-acetyltransferase" evidence="1">
    <location>
        <begin position="54"/>
        <end position="223"/>
    </location>
</feature>
<evidence type="ECO:0000259" key="1">
    <source>
        <dbReference type="PROSITE" id="PS51186"/>
    </source>
</evidence>
<dbReference type="EMBL" id="CP042997">
    <property type="protein sequence ID" value="QEH38017.1"/>
    <property type="molecule type" value="Genomic_DNA"/>
</dbReference>
<keyword evidence="2" id="KW-0808">Transferase</keyword>
<proteinExistence type="predicted"/>
<dbReference type="Pfam" id="PF13302">
    <property type="entry name" value="Acetyltransf_3"/>
    <property type="match status" value="1"/>
</dbReference>
<name>A0A5B9WBX6_9BACT</name>
<dbReference type="Gene3D" id="3.40.630.30">
    <property type="match status" value="1"/>
</dbReference>
<dbReference type="PANTHER" id="PTHR43792">
    <property type="entry name" value="GNAT FAMILY, PUTATIVE (AFU_ORTHOLOGUE AFUA_3G00765)-RELATED-RELATED"/>
    <property type="match status" value="1"/>
</dbReference>
<accession>A0A5B9WBX6</accession>
<dbReference type="Proteomes" id="UP000324233">
    <property type="component" value="Chromosome"/>
</dbReference>
<dbReference type="SUPFAM" id="SSF55729">
    <property type="entry name" value="Acyl-CoA N-acyltransferases (Nat)"/>
    <property type="match status" value="1"/>
</dbReference>
<dbReference type="AlphaFoldDB" id="A0A5B9WBX6"/>
<reference evidence="2 3" key="1">
    <citation type="submission" date="2019-08" db="EMBL/GenBank/DDBJ databases">
        <title>Deep-cultivation of Planctomycetes and their phenomic and genomic characterization uncovers novel biology.</title>
        <authorList>
            <person name="Wiegand S."/>
            <person name="Jogler M."/>
            <person name="Boedeker C."/>
            <person name="Pinto D."/>
            <person name="Vollmers J."/>
            <person name="Rivas-Marin E."/>
            <person name="Kohn T."/>
            <person name="Peeters S.H."/>
            <person name="Heuer A."/>
            <person name="Rast P."/>
            <person name="Oberbeckmann S."/>
            <person name="Bunk B."/>
            <person name="Jeske O."/>
            <person name="Meyerdierks A."/>
            <person name="Storesund J.E."/>
            <person name="Kallscheuer N."/>
            <person name="Luecker S."/>
            <person name="Lage O.M."/>
            <person name="Pohl T."/>
            <person name="Merkel B.J."/>
            <person name="Hornburger P."/>
            <person name="Mueller R.-W."/>
            <person name="Bruemmer F."/>
            <person name="Labrenz M."/>
            <person name="Spormann A.M."/>
            <person name="Op den Camp H."/>
            <person name="Overmann J."/>
            <person name="Amann R."/>
            <person name="Jetten M.S.M."/>
            <person name="Mascher T."/>
            <person name="Medema M.H."/>
            <person name="Devos D.P."/>
            <person name="Kaster A.-K."/>
            <person name="Ovreas L."/>
            <person name="Rohde M."/>
            <person name="Galperin M.Y."/>
            <person name="Jogler C."/>
        </authorList>
    </citation>
    <scope>NUCLEOTIDE SEQUENCE [LARGE SCALE GENOMIC DNA]</scope>
    <source>
        <strain evidence="2 3">OJF2</strain>
    </source>
</reference>
<gene>
    <name evidence="2" type="ORF">OJF2_66130</name>
</gene>